<dbReference type="PATRIC" id="fig|1348663.4.peg.4040"/>
<keyword evidence="2" id="KW-1185">Reference proteome</keyword>
<accession>A0A066YS64</accession>
<evidence type="ECO:0000313" key="2">
    <source>
        <dbReference type="Proteomes" id="UP000027178"/>
    </source>
</evidence>
<proteinExistence type="predicted"/>
<gene>
    <name evidence="1" type="ORF">KCH_41890</name>
</gene>
<dbReference type="HOGENOM" id="CLU_3044314_0_0_11"/>
<dbReference type="Proteomes" id="UP000027178">
    <property type="component" value="Unassembled WGS sequence"/>
</dbReference>
<dbReference type="EMBL" id="JNBY01000093">
    <property type="protein sequence ID" value="KDN84398.1"/>
    <property type="molecule type" value="Genomic_DNA"/>
</dbReference>
<reference evidence="1 2" key="1">
    <citation type="submission" date="2014-05" db="EMBL/GenBank/DDBJ databases">
        <title>Draft Genome Sequence of Kitasatospora cheerisanensis KCTC 2395.</title>
        <authorList>
            <person name="Nam D.H."/>
        </authorList>
    </citation>
    <scope>NUCLEOTIDE SEQUENCE [LARGE SCALE GENOMIC DNA]</scope>
    <source>
        <strain evidence="1 2">KCTC 2395</strain>
    </source>
</reference>
<dbReference type="AlphaFoldDB" id="A0A066YS64"/>
<comment type="caution">
    <text evidence="1">The sequence shown here is derived from an EMBL/GenBank/DDBJ whole genome shotgun (WGS) entry which is preliminary data.</text>
</comment>
<name>A0A066YS64_9ACTN</name>
<dbReference type="RefSeq" id="WP_157032115.1">
    <property type="nucleotide sequence ID" value="NZ_KK853997.1"/>
</dbReference>
<sequence length="54" mass="5594">MDTITVMHKDVPGAAACIAAIADEALSRGYTSVETAYEPPTGLYVVKGEPTPGQ</sequence>
<evidence type="ECO:0000313" key="1">
    <source>
        <dbReference type="EMBL" id="KDN84398.1"/>
    </source>
</evidence>
<protein>
    <submittedName>
        <fullName evidence="1">Uncharacterized protein</fullName>
    </submittedName>
</protein>
<organism evidence="1 2">
    <name type="scientific">Kitasatospora cheerisanensis KCTC 2395</name>
    <dbReference type="NCBI Taxonomy" id="1348663"/>
    <lineage>
        <taxon>Bacteria</taxon>
        <taxon>Bacillati</taxon>
        <taxon>Actinomycetota</taxon>
        <taxon>Actinomycetes</taxon>
        <taxon>Kitasatosporales</taxon>
        <taxon>Streptomycetaceae</taxon>
        <taxon>Kitasatospora</taxon>
    </lineage>
</organism>